<dbReference type="OMA" id="DDPGDDW"/>
<evidence type="ECO:0008006" key="3">
    <source>
        <dbReference type="Google" id="ProtNLM"/>
    </source>
</evidence>
<dbReference type="AlphaFoldDB" id="A0A1I3NQ53"/>
<gene>
    <name evidence="1" type="ORF">SAMN05443661_11476</name>
</gene>
<dbReference type="OrthoDB" id="201961at2157"/>
<dbReference type="Pfam" id="PF24113">
    <property type="entry name" value="DUF7387"/>
    <property type="match status" value="1"/>
</dbReference>
<dbReference type="GeneID" id="14208722"/>
<proteinExistence type="predicted"/>
<sequence>MSEGDVEPVDFEDIDTDPTEYDALADAAVVMRVNEHGLYIVDDEETAVSSQGQTPEQALANLAEAVDSYREASVDETGDDWL</sequence>
<dbReference type="SUPFAM" id="SSF143100">
    <property type="entry name" value="TTHA1013/TTHA0281-like"/>
    <property type="match status" value="1"/>
</dbReference>
<dbReference type="EMBL" id="FORO01000014">
    <property type="protein sequence ID" value="SFJ11405.1"/>
    <property type="molecule type" value="Genomic_DNA"/>
</dbReference>
<organism evidence="1 2">
    <name type="scientific">Natronobacterium gregoryi</name>
    <dbReference type="NCBI Taxonomy" id="44930"/>
    <lineage>
        <taxon>Archaea</taxon>
        <taxon>Methanobacteriati</taxon>
        <taxon>Methanobacteriota</taxon>
        <taxon>Stenosarchaea group</taxon>
        <taxon>Halobacteria</taxon>
        <taxon>Halobacteriales</taxon>
        <taxon>Natrialbaceae</taxon>
        <taxon>Natronobacterium</taxon>
    </lineage>
</organism>
<dbReference type="InterPro" id="IPR035069">
    <property type="entry name" value="TTHA1013/TTHA0281-like"/>
</dbReference>
<accession>A0A1I3NQ53</accession>
<evidence type="ECO:0000313" key="1">
    <source>
        <dbReference type="EMBL" id="SFJ11405.1"/>
    </source>
</evidence>
<dbReference type="InterPro" id="IPR055811">
    <property type="entry name" value="DUF7387"/>
</dbReference>
<evidence type="ECO:0000313" key="2">
    <source>
        <dbReference type="Proteomes" id="UP000182829"/>
    </source>
</evidence>
<dbReference type="Gene3D" id="3.30.160.250">
    <property type="match status" value="1"/>
</dbReference>
<protein>
    <recommendedName>
        <fullName evidence="3">Type II toxin-antitoxin system HicB family antitoxin</fullName>
    </recommendedName>
</protein>
<dbReference type="RefSeq" id="WP_005578714.1">
    <property type="nucleotide sequence ID" value="NZ_FORO01000014.1"/>
</dbReference>
<dbReference type="Proteomes" id="UP000182829">
    <property type="component" value="Unassembled WGS sequence"/>
</dbReference>
<name>A0A1I3NQ53_9EURY</name>
<reference evidence="1 2" key="1">
    <citation type="submission" date="2016-10" db="EMBL/GenBank/DDBJ databases">
        <authorList>
            <person name="de Groot N.N."/>
        </authorList>
    </citation>
    <scope>NUCLEOTIDE SEQUENCE [LARGE SCALE GENOMIC DNA]</scope>
    <source>
        <strain evidence="1 2">SP2</strain>
    </source>
</reference>